<accession>A0A258FQP4</accession>
<dbReference type="EMBL" id="NCEB01000010">
    <property type="protein sequence ID" value="OYX34223.1"/>
    <property type="molecule type" value="Genomic_DNA"/>
</dbReference>
<name>A0A258FQP4_9CAUL</name>
<reference evidence="2 3" key="1">
    <citation type="submission" date="2017-03" db="EMBL/GenBank/DDBJ databases">
        <title>Lifting the veil on microbial sulfur biogeochemistry in mining wastewaters.</title>
        <authorList>
            <person name="Kantor R.S."/>
            <person name="Colenbrander Nelson T."/>
            <person name="Marshall S."/>
            <person name="Bennett D."/>
            <person name="Apte S."/>
            <person name="Camacho D."/>
            <person name="Thomas B.C."/>
            <person name="Warren L.A."/>
            <person name="Banfield J.F."/>
        </authorList>
    </citation>
    <scope>NUCLEOTIDE SEQUENCE [LARGE SCALE GENOMIC DNA]</scope>
    <source>
        <strain evidence="2">32-69-9</strain>
    </source>
</reference>
<protein>
    <submittedName>
        <fullName evidence="2">Uncharacterized protein</fullName>
    </submittedName>
</protein>
<gene>
    <name evidence="2" type="ORF">B7Z01_06630</name>
</gene>
<sequence>MKQTAIVMALAVMAAGTNSPALAEGVGASAATTTPIAQGNRAALAEADALLARSARDYGRPSYSPATAARFSEDDNVFMRNALAVDFTYGAATVTLPLFRGVGPRGEAVHYIITEASDFETANRLGVNYAPKLRHAAGTPGEQRVTIQDGVVRFRGSVDFSPTYELVPGTPYPFPPARAVPGAVAEAEWSSMVVMPSGVVLNMQIVGNATGRHDRANSLDERDGTVVLQLLDGFQGGEQYYYHLVTDVSADVPAVIEKGVFAPRIGNTPSFGQSTPDRPSALLGFSPVVNGILDPATGQNQGFATSIANGGIDPINVFPLDPDNDNPSLDNNYSPMWDAHVVVWTDQAIAANRVRRITSIQDLSRLVAAGDVATAPVAPEGPGNPFVAGIRPLGVVINCPTIAQPRRVRRAS</sequence>
<keyword evidence="1" id="KW-0732">Signal</keyword>
<feature type="signal peptide" evidence="1">
    <location>
        <begin position="1"/>
        <end position="23"/>
    </location>
</feature>
<comment type="caution">
    <text evidence="2">The sequence shown here is derived from an EMBL/GenBank/DDBJ whole genome shotgun (WGS) entry which is preliminary data.</text>
</comment>
<dbReference type="AlphaFoldDB" id="A0A258FQP4"/>
<evidence type="ECO:0000313" key="3">
    <source>
        <dbReference type="Proteomes" id="UP000215595"/>
    </source>
</evidence>
<proteinExistence type="predicted"/>
<evidence type="ECO:0000256" key="1">
    <source>
        <dbReference type="SAM" id="SignalP"/>
    </source>
</evidence>
<dbReference type="Proteomes" id="UP000215595">
    <property type="component" value="Unassembled WGS sequence"/>
</dbReference>
<organism evidence="2 3">
    <name type="scientific">Brevundimonas subvibrioides</name>
    <dbReference type="NCBI Taxonomy" id="74313"/>
    <lineage>
        <taxon>Bacteria</taxon>
        <taxon>Pseudomonadati</taxon>
        <taxon>Pseudomonadota</taxon>
        <taxon>Alphaproteobacteria</taxon>
        <taxon>Caulobacterales</taxon>
        <taxon>Caulobacteraceae</taxon>
        <taxon>Brevundimonas</taxon>
    </lineage>
</organism>
<evidence type="ECO:0000313" key="2">
    <source>
        <dbReference type="EMBL" id="OYX34223.1"/>
    </source>
</evidence>
<feature type="chain" id="PRO_5012626960" evidence="1">
    <location>
        <begin position="24"/>
        <end position="412"/>
    </location>
</feature>